<sequence>MQDLFSAHMGNHKALDRAFDVVSRACKDAIRREDTDEIDALTKTCAFLLGAKMENRLFRLVYEDGAFGDSAIAGIIGARSIEQAWKTAITEAFAKRYQVRPERVPSGLGFTDRERYKELIRIVDKQLVPVITLRNILAHGQWHRALNSERSRVDTSRMNIMMTTRLWHLMVRANLLEHLVRLVHDLAVTRDAFERDFDKHWADLNAASQRLEQNNYAVWEENLVRRYSKRPKTARRVARG</sequence>
<dbReference type="EMBL" id="CP104275">
    <property type="protein sequence ID" value="UWX97441.1"/>
    <property type="molecule type" value="Genomic_DNA"/>
</dbReference>
<protein>
    <recommendedName>
        <fullName evidence="3">HEPN AbiU2-like domain-containing protein</fullName>
    </recommendedName>
</protein>
<evidence type="ECO:0008006" key="3">
    <source>
        <dbReference type="Google" id="ProtNLM"/>
    </source>
</evidence>
<gene>
    <name evidence="1" type="ORF">N2K95_01740</name>
</gene>
<organism evidence="1 2">
    <name type="scientific">Arthrobacter zhaoxinii</name>
    <dbReference type="NCBI Taxonomy" id="2964616"/>
    <lineage>
        <taxon>Bacteria</taxon>
        <taxon>Bacillati</taxon>
        <taxon>Actinomycetota</taxon>
        <taxon>Actinomycetes</taxon>
        <taxon>Micrococcales</taxon>
        <taxon>Micrococcaceae</taxon>
        <taxon>Arthrobacter</taxon>
    </lineage>
</organism>
<reference evidence="1" key="1">
    <citation type="submission" date="2022-09" db="EMBL/GenBank/DDBJ databases">
        <title>Novel species in genus Arthrobacter.</title>
        <authorList>
            <person name="Liu Y."/>
        </authorList>
    </citation>
    <scope>NUCLEOTIDE SEQUENCE</scope>
    <source>
        <strain evidence="1">Zg-Y815</strain>
    </source>
</reference>
<evidence type="ECO:0000313" key="1">
    <source>
        <dbReference type="EMBL" id="UWX97441.1"/>
    </source>
</evidence>
<dbReference type="Proteomes" id="UP001059859">
    <property type="component" value="Chromosome"/>
</dbReference>
<keyword evidence="2" id="KW-1185">Reference proteome</keyword>
<name>A0ABY5YT86_9MICC</name>
<accession>A0ABY5YT86</accession>
<evidence type="ECO:0000313" key="2">
    <source>
        <dbReference type="Proteomes" id="UP001059859"/>
    </source>
</evidence>
<dbReference type="RefSeq" id="WP_260652645.1">
    <property type="nucleotide sequence ID" value="NZ_CP104275.1"/>
</dbReference>
<proteinExistence type="predicted"/>